<proteinExistence type="predicted"/>
<dbReference type="RefSeq" id="WP_104839793.1">
    <property type="nucleotide sequence ID" value="NZ_CP024307.1"/>
</dbReference>
<dbReference type="AlphaFoldDB" id="A0A2L0H958"/>
<evidence type="ECO:0000313" key="1">
    <source>
        <dbReference type="EMBL" id="AUX78018.1"/>
    </source>
</evidence>
<dbReference type="EMBL" id="CP024307">
    <property type="protein sequence ID" value="AUX78018.1"/>
    <property type="molecule type" value="Genomic_DNA"/>
</dbReference>
<organism evidence="1 2">
    <name type="scientific">Rhizobium fredii</name>
    <name type="common">Sinorhizobium fredii</name>
    <dbReference type="NCBI Taxonomy" id="380"/>
    <lineage>
        <taxon>Bacteria</taxon>
        <taxon>Pseudomonadati</taxon>
        <taxon>Pseudomonadota</taxon>
        <taxon>Alphaproteobacteria</taxon>
        <taxon>Hyphomicrobiales</taxon>
        <taxon>Rhizobiaceae</taxon>
        <taxon>Sinorhizobium/Ensifer group</taxon>
        <taxon>Sinorhizobium</taxon>
    </lineage>
</organism>
<gene>
    <name evidence="1" type="ORF">NXT3_CH03490</name>
</gene>
<name>A0A2L0H958_RHIFR</name>
<accession>A0A2L0H958</accession>
<dbReference type="Proteomes" id="UP000239340">
    <property type="component" value="Chromosome"/>
</dbReference>
<reference evidence="1 2" key="1">
    <citation type="submission" date="2017-10" db="EMBL/GenBank/DDBJ databases">
        <title>Analysis of the genome sequences of Rhizobium populations associated to common bean (phaseolus vulgaris).</title>
        <authorList>
            <person name="Bustos P."/>
            <person name="Santamaria R.I."/>
            <person name="Miranda-Sanchez F."/>
            <person name="Perez-Carrascal O."/>
            <person name="Juarez S."/>
            <person name="Lozano L."/>
            <person name="Martinez-Flores I."/>
            <person name="Vinuesa P."/>
            <person name="Martinez-Romero E."/>
            <person name="Cevallos M.A."/>
            <person name="Romero D."/>
            <person name="Davila G."/>
            <person name="Gonzalez V."/>
        </authorList>
    </citation>
    <scope>NUCLEOTIDE SEQUENCE [LARGE SCALE GENOMIC DNA]</scope>
    <source>
        <strain evidence="1 2">NXT3</strain>
    </source>
</reference>
<protein>
    <submittedName>
        <fullName evidence="1">Uncharacterized protein</fullName>
    </submittedName>
</protein>
<evidence type="ECO:0000313" key="2">
    <source>
        <dbReference type="Proteomes" id="UP000239340"/>
    </source>
</evidence>
<sequence length="91" mass="10345">MDRKAFYEECSRILGASHAYEAPRYREINRWNNRRPGNGRFPGYGLIRAFGPHHIQIALRQPVELNLLCHSEGEALAALERTARQAGPEAT</sequence>